<sequence length="281" mass="33046">MITRQCVGRNFIPQTRRWASHMNVESDNNSHIFDSEWTQEKNPTPYSVFGFRESCGVDRKQLKKRYHGFAKLYHPDISDSLRITKSPSPDDSISSEEKLQRFRMVTNAYEILNDDSKKRLYDHTHSGWSYGPQGSRATNNGFQQGNSHGYKSNATYAYYNAGTWEDLNDLGKEDRAKLDPWTLLLWVCGLAICFEGTSLLSRLEDTIVGKHFTQEQTENDLVQSRINYGLETDKFNRLRRFLWFRAFGLYRSKDELDREAIKNERMVQNLKNKERERRDQE</sequence>
<dbReference type="PROSITE" id="PS00636">
    <property type="entry name" value="DNAJ_1"/>
    <property type="match status" value="1"/>
</dbReference>
<dbReference type="OrthoDB" id="445556at2759"/>
<organism evidence="3 4">
    <name type="scientific">Zygosaccharomyces rouxii</name>
    <dbReference type="NCBI Taxonomy" id="4956"/>
    <lineage>
        <taxon>Eukaryota</taxon>
        <taxon>Fungi</taxon>
        <taxon>Dikarya</taxon>
        <taxon>Ascomycota</taxon>
        <taxon>Saccharomycotina</taxon>
        <taxon>Saccharomycetes</taxon>
        <taxon>Saccharomycetales</taxon>
        <taxon>Saccharomycetaceae</taxon>
        <taxon>Zygosaccharomyces</taxon>
    </lineage>
</organism>
<name>A0A1Q2ZY92_ZYGRO</name>
<accession>A0A1Q2ZY92</accession>
<dbReference type="PANTHER" id="PTHR44145:SF3">
    <property type="entry name" value="DNAJ HOMOLOG SUBFAMILY A MEMBER 3, MITOCHONDRIAL"/>
    <property type="match status" value="1"/>
</dbReference>
<dbReference type="InterPro" id="IPR036869">
    <property type="entry name" value="J_dom_sf"/>
</dbReference>
<dbReference type="InterPro" id="IPR018253">
    <property type="entry name" value="DnaJ_domain_CS"/>
</dbReference>
<dbReference type="EMBL" id="BDGX01000009">
    <property type="protein sequence ID" value="GAV48384.1"/>
    <property type="molecule type" value="Genomic_DNA"/>
</dbReference>
<dbReference type="PROSITE" id="PS50076">
    <property type="entry name" value="DNAJ_2"/>
    <property type="match status" value="1"/>
</dbReference>
<evidence type="ECO:0000313" key="3">
    <source>
        <dbReference type="EMBL" id="GAV48384.1"/>
    </source>
</evidence>
<dbReference type="eggNOG" id="ENOG502RYTK">
    <property type="taxonomic scope" value="Eukaryota"/>
</dbReference>
<feature type="domain" description="J" evidence="2">
    <location>
        <begin position="44"/>
        <end position="125"/>
    </location>
</feature>
<dbReference type="CDD" id="cd06257">
    <property type="entry name" value="DnaJ"/>
    <property type="match status" value="1"/>
</dbReference>
<comment type="caution">
    <text evidence="3">The sequence shown here is derived from an EMBL/GenBank/DDBJ whole genome shotgun (WGS) entry which is preliminary data.</text>
</comment>
<reference evidence="3 4" key="1">
    <citation type="submission" date="2016-08" db="EMBL/GenBank/DDBJ databases">
        <title>Draft genome sequence of allopolyploid Zygosaccharomyces rouxii.</title>
        <authorList>
            <person name="Watanabe J."/>
            <person name="Uehara K."/>
            <person name="Mogi Y."/>
            <person name="Tsukioka Y."/>
        </authorList>
    </citation>
    <scope>NUCLEOTIDE SEQUENCE [LARGE SCALE GENOMIC DNA]</scope>
    <source>
        <strain evidence="3 4">NBRC 110957</strain>
    </source>
</reference>
<dbReference type="SMART" id="SM00271">
    <property type="entry name" value="DnaJ"/>
    <property type="match status" value="1"/>
</dbReference>
<evidence type="ECO:0000313" key="4">
    <source>
        <dbReference type="Proteomes" id="UP000187013"/>
    </source>
</evidence>
<proteinExistence type="predicted"/>
<dbReference type="SUPFAM" id="SSF46565">
    <property type="entry name" value="Chaperone J-domain"/>
    <property type="match status" value="1"/>
</dbReference>
<dbReference type="InterPro" id="IPR051938">
    <property type="entry name" value="Apopto_cytoskel_mod"/>
</dbReference>
<keyword evidence="1" id="KW-0143">Chaperone</keyword>
<dbReference type="Proteomes" id="UP000187013">
    <property type="component" value="Unassembled WGS sequence"/>
</dbReference>
<dbReference type="PANTHER" id="PTHR44145">
    <property type="entry name" value="DNAJ HOMOLOG SUBFAMILY A MEMBER 3, MITOCHONDRIAL"/>
    <property type="match status" value="1"/>
</dbReference>
<gene>
    <name evidence="3" type="ORF">ZYGR_0I06810</name>
</gene>
<dbReference type="InterPro" id="IPR001623">
    <property type="entry name" value="DnaJ_domain"/>
</dbReference>
<evidence type="ECO:0000256" key="1">
    <source>
        <dbReference type="ARBA" id="ARBA00023186"/>
    </source>
</evidence>
<dbReference type="Pfam" id="PF00226">
    <property type="entry name" value="DnaJ"/>
    <property type="match status" value="1"/>
</dbReference>
<dbReference type="AlphaFoldDB" id="A0A1Q2ZY92"/>
<dbReference type="Gene3D" id="1.10.287.110">
    <property type="entry name" value="DnaJ domain"/>
    <property type="match status" value="1"/>
</dbReference>
<protein>
    <recommendedName>
        <fullName evidence="2">J domain-containing protein</fullName>
    </recommendedName>
</protein>
<evidence type="ECO:0000259" key="2">
    <source>
        <dbReference type="PROSITE" id="PS50076"/>
    </source>
</evidence>